<comment type="subcellular location">
    <subcellularLocation>
        <location evidence="1">Cell membrane</location>
        <topology evidence="1">Multi-pass membrane protein</topology>
    </subcellularLocation>
</comment>
<evidence type="ECO:0000313" key="8">
    <source>
        <dbReference type="Proteomes" id="UP000260970"/>
    </source>
</evidence>
<dbReference type="EMBL" id="QSUG01000013">
    <property type="protein sequence ID" value="RGN21582.1"/>
    <property type="molecule type" value="Genomic_DNA"/>
</dbReference>
<dbReference type="GO" id="GO:0005886">
    <property type="term" value="C:plasma membrane"/>
    <property type="evidence" value="ECO:0007669"/>
    <property type="project" value="UniProtKB-SubCell"/>
</dbReference>
<dbReference type="PANTHER" id="PTHR37937:SF1">
    <property type="entry name" value="CONJUGATIVE TRANSFER: DNA TRANSPORT"/>
    <property type="match status" value="1"/>
</dbReference>
<evidence type="ECO:0000256" key="4">
    <source>
        <dbReference type="ARBA" id="ARBA00022692"/>
    </source>
</evidence>
<reference evidence="7 8" key="1">
    <citation type="submission" date="2018-08" db="EMBL/GenBank/DDBJ databases">
        <title>A genome reference for cultivated species of the human gut microbiota.</title>
        <authorList>
            <person name="Zou Y."/>
            <person name="Xue W."/>
            <person name="Luo G."/>
        </authorList>
    </citation>
    <scope>NUCLEOTIDE SEQUENCE [LARGE SCALE GENOMIC DNA]</scope>
    <source>
        <strain evidence="7 8">OM05-6AA</strain>
    </source>
</reference>
<proteinExistence type="inferred from homology"/>
<comment type="caution">
    <text evidence="7">The sequence shown here is derived from an EMBL/GenBank/DDBJ whole genome shotgun (WGS) entry which is preliminary data.</text>
</comment>
<evidence type="ECO:0000313" key="7">
    <source>
        <dbReference type="EMBL" id="RGN21582.1"/>
    </source>
</evidence>
<dbReference type="CDD" id="cd01127">
    <property type="entry name" value="TrwB_TraG_TraD_VirD4"/>
    <property type="match status" value="1"/>
</dbReference>
<name>A0A3E5ALE3_9FIRM</name>
<evidence type="ECO:0000256" key="3">
    <source>
        <dbReference type="ARBA" id="ARBA00022475"/>
    </source>
</evidence>
<evidence type="ECO:0000256" key="6">
    <source>
        <dbReference type="ARBA" id="ARBA00023136"/>
    </source>
</evidence>
<gene>
    <name evidence="7" type="ORF">DXB72_11975</name>
</gene>
<dbReference type="InterPro" id="IPR051539">
    <property type="entry name" value="T4SS-coupling_protein"/>
</dbReference>
<dbReference type="InterPro" id="IPR003688">
    <property type="entry name" value="TraG/VirD4"/>
</dbReference>
<dbReference type="PANTHER" id="PTHR37937">
    <property type="entry name" value="CONJUGATIVE TRANSFER: DNA TRANSPORT"/>
    <property type="match status" value="1"/>
</dbReference>
<dbReference type="Pfam" id="PF02534">
    <property type="entry name" value="T4SS-DNA_transf"/>
    <property type="match status" value="1"/>
</dbReference>
<dbReference type="InterPro" id="IPR027417">
    <property type="entry name" value="P-loop_NTPase"/>
</dbReference>
<evidence type="ECO:0000256" key="2">
    <source>
        <dbReference type="ARBA" id="ARBA00008806"/>
    </source>
</evidence>
<dbReference type="Proteomes" id="UP000260970">
    <property type="component" value="Unassembled WGS sequence"/>
</dbReference>
<dbReference type="AlphaFoldDB" id="A0A3E5ALE3"/>
<dbReference type="Gene3D" id="3.40.50.300">
    <property type="entry name" value="P-loop containing nucleotide triphosphate hydrolases"/>
    <property type="match status" value="2"/>
</dbReference>
<dbReference type="SUPFAM" id="SSF52540">
    <property type="entry name" value="P-loop containing nucleoside triphosphate hydrolases"/>
    <property type="match status" value="1"/>
</dbReference>
<sequence length="614" mass="69722">MNNNILVIGGSGCGKSFKFAKPNIMQLASSFIITDPKGELCRDTAGFLEHHGYDVKVLNLLDMKKSSRYNPFDYVQSDVDVIKLIQNLIRNTTPKGASPGDPFWEKAEGMLLQSLFYYVWKEGVKNEDTGKIEHNIGAVLKLLTLAEFTEDRNGNKQPSELDHLMDELAKKNPKHPAVLNYNKVMRGAADTVRSIIISANARLAPIQSDEIVEFMSEDEMDIRSIGARKTVIFCVIPDVDKTYNFLVGLFYTQAFQQLYYAADFIYDGKLPVNVTFLLDEFANVALPDDFTSLLSTMRSRQISAIIIVQNMAQLKKLFEKDYETIQGNCDVMIFLGGNERGTHKEIEEAIGKQTIYKKSYGVTHGKNGSSSSNEDILGRELMMASEVRKLRRDECIILINGYDAIRDKKIETWNHPLFPELKKYGGYQYDARLKRAIKKKNQKNDTGIEFVSKDQLALLQSHDKILMDEYNTQVKIADISGEVRPEKPELAVINLTFEQLLQLDIDDDTGELNLDEIISQSQMEQNERKCLDKIAEDEAEMHENHIDVKAELNSKEEAFLIAKLGKEGFSVPQQRLLLGLFRKGSGMDEDTIMYYFSPDMSIEDMQDYIDVMSA</sequence>
<comment type="similarity">
    <text evidence="2">Belongs to the VirD4/TraG family.</text>
</comment>
<protein>
    <submittedName>
        <fullName evidence="7">Type IV secretory system conjugative DNA transfer family protein</fullName>
    </submittedName>
</protein>
<organism evidence="7 8">
    <name type="scientific">Agathobacter rectalis</name>
    <dbReference type="NCBI Taxonomy" id="39491"/>
    <lineage>
        <taxon>Bacteria</taxon>
        <taxon>Bacillati</taxon>
        <taxon>Bacillota</taxon>
        <taxon>Clostridia</taxon>
        <taxon>Lachnospirales</taxon>
        <taxon>Lachnospiraceae</taxon>
        <taxon>Agathobacter</taxon>
    </lineage>
</organism>
<keyword evidence="5" id="KW-1133">Transmembrane helix</keyword>
<keyword evidence="6" id="KW-0472">Membrane</keyword>
<dbReference type="NCBIfam" id="NF045973">
    <property type="entry name" value="conju_CD1115"/>
    <property type="match status" value="1"/>
</dbReference>
<keyword evidence="3" id="KW-1003">Cell membrane</keyword>
<evidence type="ECO:0000256" key="1">
    <source>
        <dbReference type="ARBA" id="ARBA00004651"/>
    </source>
</evidence>
<keyword evidence="4" id="KW-0812">Transmembrane</keyword>
<evidence type="ECO:0000256" key="5">
    <source>
        <dbReference type="ARBA" id="ARBA00022989"/>
    </source>
</evidence>
<accession>A0A3E5ALE3</accession>